<proteinExistence type="predicted"/>
<gene>
    <name evidence="1" type="ORF">EHV15_31400</name>
</gene>
<comment type="caution">
    <text evidence="1">The sequence shown here is derived from an EMBL/GenBank/DDBJ whole genome shotgun (WGS) entry which is preliminary data.</text>
</comment>
<dbReference type="InterPro" id="IPR049215">
    <property type="entry name" value="DUF6809"/>
</dbReference>
<name>A0A3P3U9A6_9BACL</name>
<accession>A0A3P3U9A6</accession>
<evidence type="ECO:0000313" key="2">
    <source>
        <dbReference type="Proteomes" id="UP000267017"/>
    </source>
</evidence>
<reference evidence="1 2" key="1">
    <citation type="submission" date="2018-11" db="EMBL/GenBank/DDBJ databases">
        <title>Genome sequencing of Paenibacillus sp. KCOM 3021 (= ChDC PVNT-B20).</title>
        <authorList>
            <person name="Kook J.-K."/>
            <person name="Park S.-N."/>
            <person name="Lim Y.K."/>
        </authorList>
    </citation>
    <scope>NUCLEOTIDE SEQUENCE [LARGE SCALE GENOMIC DNA]</scope>
    <source>
        <strain evidence="1 2">KCOM 3021</strain>
    </source>
</reference>
<sequence>MNSLIEQLYNGILCPAEKIVPEDPQYRQVNTDVSETMTDWKKRHSEEEFKELEALLDLYAQIHDMELTSTFTYGFRLGAGLMAEILTGKNELANMLSHFPDDLPGEKS</sequence>
<dbReference type="Proteomes" id="UP000267017">
    <property type="component" value="Unassembled WGS sequence"/>
</dbReference>
<dbReference type="OrthoDB" id="9795830at2"/>
<evidence type="ECO:0000313" key="1">
    <source>
        <dbReference type="EMBL" id="RRJ66932.1"/>
    </source>
</evidence>
<keyword evidence="2" id="KW-1185">Reference proteome</keyword>
<protein>
    <submittedName>
        <fullName evidence="1">Uncharacterized protein</fullName>
    </submittedName>
</protein>
<dbReference type="Pfam" id="PF20648">
    <property type="entry name" value="DUF6809"/>
    <property type="match status" value="1"/>
</dbReference>
<organism evidence="1 2">
    <name type="scientific">Paenibacillus oralis</name>
    <dbReference type="NCBI Taxonomy" id="2490856"/>
    <lineage>
        <taxon>Bacteria</taxon>
        <taxon>Bacillati</taxon>
        <taxon>Bacillota</taxon>
        <taxon>Bacilli</taxon>
        <taxon>Bacillales</taxon>
        <taxon>Paenibacillaceae</taxon>
        <taxon>Paenibacillus</taxon>
    </lineage>
</organism>
<dbReference type="EMBL" id="RRCN01000001">
    <property type="protein sequence ID" value="RRJ66932.1"/>
    <property type="molecule type" value="Genomic_DNA"/>
</dbReference>
<dbReference type="AlphaFoldDB" id="A0A3P3U9A6"/>
<dbReference type="RefSeq" id="WP_128634715.1">
    <property type="nucleotide sequence ID" value="NZ_RRCN01000001.1"/>
</dbReference>